<dbReference type="OrthoDB" id="4306095at2"/>
<dbReference type="EMBL" id="CP018047">
    <property type="protein sequence ID" value="AQU70190.1"/>
    <property type="molecule type" value="Genomic_DNA"/>
</dbReference>
<gene>
    <name evidence="2" type="ORF">BBN63_32425</name>
</gene>
<evidence type="ECO:0000313" key="2">
    <source>
        <dbReference type="EMBL" id="AQU70190.1"/>
    </source>
</evidence>
<reference evidence="2 3" key="1">
    <citation type="submission" date="2016-11" db="EMBL/GenBank/DDBJ databases">
        <title>Complete genome sequence of Streptomyces niveus SCSIO 3406.</title>
        <authorList>
            <person name="Zhu Q."/>
            <person name="Cheng W."/>
            <person name="Song Y."/>
            <person name="Li Q."/>
            <person name="Ju J."/>
        </authorList>
    </citation>
    <scope>NUCLEOTIDE SEQUENCE [LARGE SCALE GENOMIC DNA]</scope>
    <source>
        <strain evidence="2 3">SCSIO 3406</strain>
    </source>
</reference>
<dbReference type="RefSeq" id="WP_078078869.1">
    <property type="nucleotide sequence ID" value="NZ_CP018047.1"/>
</dbReference>
<organism evidence="2 3">
    <name type="scientific">Streptomyces niveus</name>
    <name type="common">Streptomyces spheroides</name>
    <dbReference type="NCBI Taxonomy" id="193462"/>
    <lineage>
        <taxon>Bacteria</taxon>
        <taxon>Bacillati</taxon>
        <taxon>Actinomycetota</taxon>
        <taxon>Actinomycetes</taxon>
        <taxon>Kitasatosporales</taxon>
        <taxon>Streptomycetaceae</taxon>
        <taxon>Streptomyces</taxon>
    </lineage>
</organism>
<sequence>MSEHGRHLLALTDQLQGTETYDQAADLVEEILDPVEGALERLADFFEATGEKAKESDADDGFDLAQDFEEAAVDIRRLNEDLHLAVDRMRALTTSPPERSVRVTHSSAGALPTPAPPTNVSGRRR</sequence>
<protein>
    <submittedName>
        <fullName evidence="2">Uncharacterized protein</fullName>
    </submittedName>
</protein>
<feature type="region of interest" description="Disordered" evidence="1">
    <location>
        <begin position="93"/>
        <end position="125"/>
    </location>
</feature>
<accession>A0A1U9R193</accession>
<keyword evidence="3" id="KW-1185">Reference proteome</keyword>
<dbReference type="Proteomes" id="UP000189677">
    <property type="component" value="Chromosome"/>
</dbReference>
<evidence type="ECO:0000313" key="3">
    <source>
        <dbReference type="Proteomes" id="UP000189677"/>
    </source>
</evidence>
<name>A0A1U9R193_STRNV</name>
<feature type="compositionally biased region" description="Polar residues" evidence="1">
    <location>
        <begin position="93"/>
        <end position="107"/>
    </location>
</feature>
<dbReference type="KEGG" id="snw:BBN63_32425"/>
<proteinExistence type="predicted"/>
<evidence type="ECO:0000256" key="1">
    <source>
        <dbReference type="SAM" id="MobiDB-lite"/>
    </source>
</evidence>
<dbReference type="AlphaFoldDB" id="A0A1U9R193"/>